<dbReference type="InterPro" id="IPR000924">
    <property type="entry name" value="Glu/Gln-tRNA-synth"/>
</dbReference>
<dbReference type="Gene3D" id="1.10.1160.10">
    <property type="entry name" value="Glutamyl-trna Synthetase, Domain 2"/>
    <property type="match status" value="1"/>
</dbReference>
<feature type="domain" description="Glutamyl/glutaminyl-tRNA synthetase class Ib anti-codon binding" evidence="11">
    <location>
        <begin position="335"/>
        <end position="435"/>
    </location>
</feature>
<dbReference type="PANTHER" id="PTHR43097">
    <property type="entry name" value="GLUTAMINE-TRNA LIGASE"/>
    <property type="match status" value="1"/>
</dbReference>
<dbReference type="Pfam" id="PF00749">
    <property type="entry name" value="tRNA-synt_1c"/>
    <property type="match status" value="1"/>
</dbReference>
<feature type="binding site" evidence="8">
    <location>
        <position position="226"/>
    </location>
    <ligand>
        <name>ATP</name>
        <dbReference type="ChEBI" id="CHEBI:30616"/>
    </ligand>
</feature>
<dbReference type="AlphaFoldDB" id="A0A0A8X2C8"/>
<comment type="caution">
    <text evidence="8">Lacks conserved residue(s) required for the propagation of feature annotation.</text>
</comment>
<keyword evidence="2 8" id="KW-0436">Ligase</keyword>
<comment type="catalytic activity">
    <reaction evidence="7 8">
        <text>tRNA(Gln) + L-glutamine + ATP = L-glutaminyl-tRNA(Gln) + AMP + diphosphate</text>
        <dbReference type="Rhea" id="RHEA:20121"/>
        <dbReference type="Rhea" id="RHEA-COMP:9662"/>
        <dbReference type="Rhea" id="RHEA-COMP:9681"/>
        <dbReference type="ChEBI" id="CHEBI:30616"/>
        <dbReference type="ChEBI" id="CHEBI:33019"/>
        <dbReference type="ChEBI" id="CHEBI:58359"/>
        <dbReference type="ChEBI" id="CHEBI:78442"/>
        <dbReference type="ChEBI" id="CHEBI:78521"/>
        <dbReference type="ChEBI" id="CHEBI:456215"/>
        <dbReference type="EC" id="6.1.1.18"/>
    </reaction>
</comment>
<keyword evidence="3 8" id="KW-0547">Nucleotide-binding</keyword>
<evidence type="ECO:0000259" key="10">
    <source>
        <dbReference type="Pfam" id="PF00749"/>
    </source>
</evidence>
<dbReference type="Gene3D" id="3.40.50.620">
    <property type="entry name" value="HUPs"/>
    <property type="match status" value="1"/>
</dbReference>
<comment type="subcellular location">
    <subcellularLocation>
        <location evidence="8">Cytoplasm</location>
    </subcellularLocation>
</comment>
<dbReference type="InterPro" id="IPR014729">
    <property type="entry name" value="Rossmann-like_a/b/a_fold"/>
</dbReference>
<dbReference type="NCBIfam" id="NF011291">
    <property type="entry name" value="PRK14703.1"/>
    <property type="match status" value="1"/>
</dbReference>
<gene>
    <name evidence="8" type="primary">glnS</name>
    <name evidence="13" type="ORF">SAMD00020551_2293</name>
</gene>
<reference evidence="13 14" key="1">
    <citation type="submission" date="2013-06" db="EMBL/GenBank/DDBJ databases">
        <title>Whole genome shotgun sequence of Bacillus selenatarsenatis SF-1.</title>
        <authorList>
            <person name="Kuroda M."/>
            <person name="Sei K."/>
            <person name="Yamashita M."/>
            <person name="Ike M."/>
        </authorList>
    </citation>
    <scope>NUCLEOTIDE SEQUENCE [LARGE SCALE GENOMIC DNA]</scope>
    <source>
        <strain evidence="13 14">SF-1</strain>
    </source>
</reference>
<dbReference type="FunFam" id="1.10.1160.10:FF:000001">
    <property type="entry name" value="Glutamine--tRNA ligase"/>
    <property type="match status" value="1"/>
</dbReference>
<dbReference type="InterPro" id="IPR020059">
    <property type="entry name" value="Glu/Gln-tRNA-synth_Ib_codon-bd"/>
</dbReference>
<dbReference type="STRING" id="1321606.SAMD00020551_2293"/>
<dbReference type="HAMAP" id="MF_00126">
    <property type="entry name" value="Gln_tRNA_synth"/>
    <property type="match status" value="1"/>
</dbReference>
<evidence type="ECO:0000256" key="2">
    <source>
        <dbReference type="ARBA" id="ARBA00022598"/>
    </source>
</evidence>
<dbReference type="InterPro" id="IPR020058">
    <property type="entry name" value="Glu/Gln-tRNA-synth_Ib_cat-dom"/>
</dbReference>
<dbReference type="CDD" id="cd00807">
    <property type="entry name" value="GlnRS_core"/>
    <property type="match status" value="1"/>
</dbReference>
<sequence>MEENSNFIKTIIKEDLESGKRDKVVTRFPPEPNGYLHIGHAKSIVINFDLADEFGGKTNLRFDDTNPLKEDQEFVDAIKEDVEWLGYEWEGLFFASDYFDEMYDRAVLLIKKGLAYVDDLSADEIREYRGTLSEPGKDSPYRNRSVEENLELFEKMRNGDFANGEKVLRAKIDMSSPNINLRDPVIYRISHATHHNTGDKWCIYPMYAFAHPIEDALEGVTHSLCTTEFEDQRPLYDWVVRECEMEATPQQIEFGRLNLTNTVMSKRKLKQLVEEKYVDGWDDPRLPTISGLRRRGFTPEAIREFVKAAGVSKGYSTVDAQMLEHFVREDLKLKAPRTMGVLRPLKVVITNYPEGEVEWLDADINPENPEMGTRKIPFSREIYVEQDDFMENPPAKYFRLFPGNEVRLKHAYFIKCEEVIKDENGEVVELRCTYDVETKSGSGFTGRKVKGTLHWVDATHALPAEFRLYEPLILDSEEEEAEEADNKSFLDYVNEKSLEIVNGFIEPNMNDAEPQDKYQFFRHGYFNVDPKHTTEDKKVFNRIVSLKSSFKL</sequence>
<evidence type="ECO:0000256" key="6">
    <source>
        <dbReference type="ARBA" id="ARBA00023146"/>
    </source>
</evidence>
<dbReference type="InterPro" id="IPR011035">
    <property type="entry name" value="Ribosomal_bL25/Gln-tRNA_synth"/>
</dbReference>
<feature type="short sequence motif" description="'KMSKS' region" evidence="8">
    <location>
        <begin position="263"/>
        <end position="267"/>
    </location>
</feature>
<comment type="caution">
    <text evidence="13">The sequence shown here is derived from an EMBL/GenBank/DDBJ whole genome shotgun (WGS) entry which is preliminary data.</text>
</comment>
<accession>A0A0A8X2C8</accession>
<keyword evidence="1 8" id="KW-0963">Cytoplasm</keyword>
<dbReference type="PROSITE" id="PS00178">
    <property type="entry name" value="AA_TRNA_LIGASE_I"/>
    <property type="match status" value="1"/>
</dbReference>
<dbReference type="GO" id="GO:0005524">
    <property type="term" value="F:ATP binding"/>
    <property type="evidence" value="ECO:0007669"/>
    <property type="project" value="UniProtKB-UniRule"/>
</dbReference>
<dbReference type="InterPro" id="IPR001412">
    <property type="entry name" value="aa-tRNA-synth_I_CS"/>
</dbReference>
<evidence type="ECO:0000259" key="11">
    <source>
        <dbReference type="Pfam" id="PF03950"/>
    </source>
</evidence>
<feature type="binding site" evidence="8">
    <location>
        <position position="207"/>
    </location>
    <ligand>
        <name>L-glutamine</name>
        <dbReference type="ChEBI" id="CHEBI:58359"/>
    </ligand>
</feature>
<feature type="domain" description="Glutamyl/glutaminyl-tRNA synthetase class Ib catalytic" evidence="10">
    <location>
        <begin position="23"/>
        <end position="332"/>
    </location>
</feature>
<evidence type="ECO:0000256" key="1">
    <source>
        <dbReference type="ARBA" id="ARBA00022490"/>
    </source>
</evidence>
<evidence type="ECO:0000259" key="12">
    <source>
        <dbReference type="Pfam" id="PF20974"/>
    </source>
</evidence>
<comment type="similarity">
    <text evidence="8 9">Belongs to the class-I aminoacyl-tRNA synthetase family.</text>
</comment>
<dbReference type="InterPro" id="IPR022861">
    <property type="entry name" value="Gln_tRNA_ligase_bac"/>
</dbReference>
<dbReference type="OrthoDB" id="9801560at2"/>
<dbReference type="Gene3D" id="2.40.240.10">
    <property type="entry name" value="Ribosomal Protein L25, Chain P"/>
    <property type="match status" value="2"/>
</dbReference>
<comment type="subunit">
    <text evidence="8">Monomer.</text>
</comment>
<evidence type="ECO:0000256" key="7">
    <source>
        <dbReference type="ARBA" id="ARBA00048270"/>
    </source>
</evidence>
<dbReference type="InterPro" id="IPR049437">
    <property type="entry name" value="tRNA-synt_1c_C2"/>
</dbReference>
<dbReference type="RefSeq" id="WP_041965926.1">
    <property type="nucleotide sequence ID" value="NZ_BASE01000046.1"/>
</dbReference>
<dbReference type="Pfam" id="PF03950">
    <property type="entry name" value="tRNA-synt_1c_C"/>
    <property type="match status" value="1"/>
</dbReference>
<dbReference type="FunFam" id="3.40.50.620:FF:000037">
    <property type="entry name" value="Glutamine--tRNA ligase cytoplasmic"/>
    <property type="match status" value="1"/>
</dbReference>
<dbReference type="GO" id="GO:0004819">
    <property type="term" value="F:glutamine-tRNA ligase activity"/>
    <property type="evidence" value="ECO:0007669"/>
    <property type="project" value="UniProtKB-UniRule"/>
</dbReference>
<feature type="binding site" evidence="8">
    <location>
        <begin position="37"/>
        <end position="43"/>
    </location>
    <ligand>
        <name>ATP</name>
        <dbReference type="ChEBI" id="CHEBI:30616"/>
    </ligand>
</feature>
<name>A0A0A8X2C8_MESS1</name>
<evidence type="ECO:0000256" key="8">
    <source>
        <dbReference type="HAMAP-Rule" id="MF_00126"/>
    </source>
</evidence>
<dbReference type="Gene3D" id="3.90.800.10">
    <property type="entry name" value="Glutamyl-tRNA Synthetase, Domain 3"/>
    <property type="match status" value="1"/>
</dbReference>
<dbReference type="NCBIfam" id="TIGR00440">
    <property type="entry name" value="glnS"/>
    <property type="match status" value="1"/>
</dbReference>
<evidence type="ECO:0000256" key="4">
    <source>
        <dbReference type="ARBA" id="ARBA00022840"/>
    </source>
</evidence>
<evidence type="ECO:0000256" key="3">
    <source>
        <dbReference type="ARBA" id="ARBA00022741"/>
    </source>
</evidence>
<keyword evidence="6 8" id="KW-0030">Aminoacyl-tRNA synthetase</keyword>
<feature type="domain" description="tRNA synthetases class I (E and Q) anti-codon binding" evidence="12">
    <location>
        <begin position="452"/>
        <end position="529"/>
    </location>
</feature>
<dbReference type="SUPFAM" id="SSF52374">
    <property type="entry name" value="Nucleotidylyl transferase"/>
    <property type="match status" value="1"/>
</dbReference>
<dbReference type="EC" id="6.1.1.18" evidence="8"/>
<dbReference type="Proteomes" id="UP000031014">
    <property type="component" value="Unassembled WGS sequence"/>
</dbReference>
<keyword evidence="14" id="KW-1185">Reference proteome</keyword>
<dbReference type="EMBL" id="BASE01000046">
    <property type="protein sequence ID" value="GAM14145.1"/>
    <property type="molecule type" value="Genomic_DNA"/>
</dbReference>
<dbReference type="SUPFAM" id="SSF50715">
    <property type="entry name" value="Ribosomal protein L25-like"/>
    <property type="match status" value="1"/>
</dbReference>
<feature type="short sequence motif" description="'HIGH' region" evidence="8">
    <location>
        <begin position="30"/>
        <end position="40"/>
    </location>
</feature>
<feature type="binding site" evidence="8">
    <location>
        <begin position="31"/>
        <end position="33"/>
    </location>
    <ligand>
        <name>ATP</name>
        <dbReference type="ChEBI" id="CHEBI:30616"/>
    </ligand>
</feature>
<keyword evidence="4 8" id="KW-0067">ATP-binding</keyword>
<evidence type="ECO:0000313" key="14">
    <source>
        <dbReference type="Proteomes" id="UP000031014"/>
    </source>
</evidence>
<feature type="binding site" evidence="8">
    <location>
        <begin position="264"/>
        <end position="266"/>
    </location>
    <ligand>
        <name>ATP</name>
        <dbReference type="ChEBI" id="CHEBI:30616"/>
    </ligand>
</feature>
<dbReference type="PRINTS" id="PR00987">
    <property type="entry name" value="TRNASYNTHGLU"/>
</dbReference>
<dbReference type="Pfam" id="PF20974">
    <property type="entry name" value="tRNA-synt_1c_C2"/>
    <property type="match status" value="1"/>
</dbReference>
<dbReference type="InterPro" id="IPR020056">
    <property type="entry name" value="Rbsml_bL25/Gln-tRNA_synth_N"/>
</dbReference>
<evidence type="ECO:0000256" key="5">
    <source>
        <dbReference type="ARBA" id="ARBA00022917"/>
    </source>
</evidence>
<evidence type="ECO:0000256" key="9">
    <source>
        <dbReference type="RuleBase" id="RU363037"/>
    </source>
</evidence>
<dbReference type="FunFam" id="3.90.800.10:FF:000001">
    <property type="entry name" value="Glutamine--tRNA ligase"/>
    <property type="match status" value="1"/>
</dbReference>
<evidence type="ECO:0000313" key="13">
    <source>
        <dbReference type="EMBL" id="GAM14145.1"/>
    </source>
</evidence>
<dbReference type="InterPro" id="IPR004514">
    <property type="entry name" value="Gln-tRNA-synth"/>
</dbReference>
<proteinExistence type="inferred from homology"/>
<dbReference type="InterPro" id="IPR020061">
    <property type="entry name" value="Glu_tRNA_lig_a-bdl"/>
</dbReference>
<organism evidence="13 14">
    <name type="scientific">Mesobacillus selenatarsenatis (strain DSM 18680 / JCM 14380 / FERM P-15431 / SF-1)</name>
    <dbReference type="NCBI Taxonomy" id="1321606"/>
    <lineage>
        <taxon>Bacteria</taxon>
        <taxon>Bacillati</taxon>
        <taxon>Bacillota</taxon>
        <taxon>Bacilli</taxon>
        <taxon>Bacillales</taxon>
        <taxon>Bacillaceae</taxon>
        <taxon>Mesobacillus</taxon>
    </lineage>
</organism>
<dbReference type="InterPro" id="IPR050132">
    <property type="entry name" value="Gln/Glu-tRNA_Ligase"/>
</dbReference>
<dbReference type="GO" id="GO:0005829">
    <property type="term" value="C:cytosol"/>
    <property type="evidence" value="ECO:0007669"/>
    <property type="project" value="TreeGrafter"/>
</dbReference>
<feature type="binding site" evidence="8">
    <location>
        <begin position="256"/>
        <end position="257"/>
    </location>
    <ligand>
        <name>ATP</name>
        <dbReference type="ChEBI" id="CHEBI:30616"/>
    </ligand>
</feature>
<feature type="binding site" evidence="8">
    <location>
        <position position="63"/>
    </location>
    <ligand>
        <name>L-glutamine</name>
        <dbReference type="ChEBI" id="CHEBI:58359"/>
    </ligand>
</feature>
<keyword evidence="5 8" id="KW-0648">Protein biosynthesis</keyword>
<dbReference type="FunFam" id="2.40.240.10:FF:000001">
    <property type="entry name" value="Glutamine--tRNA ligase"/>
    <property type="match status" value="1"/>
</dbReference>
<dbReference type="GO" id="GO:0006425">
    <property type="term" value="P:glutaminyl-tRNA aminoacylation"/>
    <property type="evidence" value="ECO:0007669"/>
    <property type="project" value="UniProtKB-UniRule"/>
</dbReference>
<dbReference type="PANTHER" id="PTHR43097:SF5">
    <property type="entry name" value="GLUTAMATE--TRNA LIGASE"/>
    <property type="match status" value="1"/>
</dbReference>
<dbReference type="GO" id="GO:0006424">
    <property type="term" value="P:glutamyl-tRNA aminoacylation"/>
    <property type="evidence" value="ECO:0007669"/>
    <property type="project" value="UniProtKB-UniRule"/>
</dbReference>
<protein>
    <recommendedName>
        <fullName evidence="8">Glutamine--tRNA ligase</fullName>
        <ecNumber evidence="8">6.1.1.18</ecNumber>
    </recommendedName>
    <alternativeName>
        <fullName evidence="8">Glutaminyl-tRNA synthetase</fullName>
        <shortName evidence="8">GlnRS</shortName>
    </alternativeName>
</protein>